<dbReference type="Proteomes" id="UP001358586">
    <property type="component" value="Chromosome 3"/>
</dbReference>
<feature type="compositionally biased region" description="Polar residues" evidence="1">
    <location>
        <begin position="1"/>
        <end position="10"/>
    </location>
</feature>
<organism evidence="2 3">
    <name type="scientific">Gossypium arboreum</name>
    <name type="common">Tree cotton</name>
    <name type="synonym">Gossypium nanking</name>
    <dbReference type="NCBI Taxonomy" id="29729"/>
    <lineage>
        <taxon>Eukaryota</taxon>
        <taxon>Viridiplantae</taxon>
        <taxon>Streptophyta</taxon>
        <taxon>Embryophyta</taxon>
        <taxon>Tracheophyta</taxon>
        <taxon>Spermatophyta</taxon>
        <taxon>Magnoliopsida</taxon>
        <taxon>eudicotyledons</taxon>
        <taxon>Gunneridae</taxon>
        <taxon>Pentapetalae</taxon>
        <taxon>rosids</taxon>
        <taxon>malvids</taxon>
        <taxon>Malvales</taxon>
        <taxon>Malvaceae</taxon>
        <taxon>Malvoideae</taxon>
        <taxon>Gossypium</taxon>
    </lineage>
</organism>
<gene>
    <name evidence="2" type="ORF">PVK06_009397</name>
</gene>
<reference evidence="2 3" key="1">
    <citation type="submission" date="2023-03" db="EMBL/GenBank/DDBJ databases">
        <title>WGS of Gossypium arboreum.</title>
        <authorList>
            <person name="Yu D."/>
        </authorList>
    </citation>
    <scope>NUCLEOTIDE SEQUENCE [LARGE SCALE GENOMIC DNA]</scope>
    <source>
        <tissue evidence="2">Leaf</tissue>
    </source>
</reference>
<name>A0ABR0QMC9_GOSAR</name>
<evidence type="ECO:0000256" key="1">
    <source>
        <dbReference type="SAM" id="MobiDB-lite"/>
    </source>
</evidence>
<keyword evidence="3" id="KW-1185">Reference proteome</keyword>
<evidence type="ECO:0000313" key="3">
    <source>
        <dbReference type="Proteomes" id="UP001358586"/>
    </source>
</evidence>
<protein>
    <submittedName>
        <fullName evidence="2">Uncharacterized protein</fullName>
    </submittedName>
</protein>
<accession>A0ABR0QMC9</accession>
<feature type="compositionally biased region" description="Basic and acidic residues" evidence="1">
    <location>
        <begin position="29"/>
        <end position="49"/>
    </location>
</feature>
<dbReference type="EMBL" id="JARKNE010000003">
    <property type="protein sequence ID" value="KAK5840496.1"/>
    <property type="molecule type" value="Genomic_DNA"/>
</dbReference>
<sequence length="67" mass="7849">MIHTNESTGRQRCHINIKQIGLTEDEDQEQKPIKTRKETQAPSRRENDPQIKQNPSLPQLDDRRSRG</sequence>
<comment type="caution">
    <text evidence="2">The sequence shown here is derived from an EMBL/GenBank/DDBJ whole genome shotgun (WGS) entry which is preliminary data.</text>
</comment>
<feature type="region of interest" description="Disordered" evidence="1">
    <location>
        <begin position="1"/>
        <end position="67"/>
    </location>
</feature>
<evidence type="ECO:0000313" key="2">
    <source>
        <dbReference type="EMBL" id="KAK5840496.1"/>
    </source>
</evidence>
<proteinExistence type="predicted"/>